<evidence type="ECO:0000256" key="1">
    <source>
        <dbReference type="SAM" id="MobiDB-lite"/>
    </source>
</evidence>
<proteinExistence type="predicted"/>
<keyword evidence="3" id="KW-1185">Reference proteome</keyword>
<dbReference type="AlphaFoldDB" id="A0AAW1PR35"/>
<name>A0AAW1PR35_9CHLO</name>
<accession>A0AAW1PR35</accession>
<evidence type="ECO:0000313" key="3">
    <source>
        <dbReference type="Proteomes" id="UP001465755"/>
    </source>
</evidence>
<comment type="caution">
    <text evidence="2">The sequence shown here is derived from an EMBL/GenBank/DDBJ whole genome shotgun (WGS) entry which is preliminary data.</text>
</comment>
<dbReference type="EMBL" id="JALJOQ010000011">
    <property type="protein sequence ID" value="KAK9811093.1"/>
    <property type="molecule type" value="Genomic_DNA"/>
</dbReference>
<sequence length="104" mass="11403">MAFDGRLDCPLNNEGEICFDHVSRPSPSSRRKSKPAADQWAELPAVPAAHSAEQKKVVQGMQHAHLPDVGGNEDWLALASETELPPISTPSKPRQSRCQGSYKR</sequence>
<dbReference type="Proteomes" id="UP001465755">
    <property type="component" value="Unassembled WGS sequence"/>
</dbReference>
<gene>
    <name evidence="2" type="ORF">WJX73_002065</name>
</gene>
<feature type="region of interest" description="Disordered" evidence="1">
    <location>
        <begin position="51"/>
        <end position="104"/>
    </location>
</feature>
<protein>
    <submittedName>
        <fullName evidence="2">Uncharacterized protein</fullName>
    </submittedName>
</protein>
<organism evidence="2 3">
    <name type="scientific">Symbiochloris irregularis</name>
    <dbReference type="NCBI Taxonomy" id="706552"/>
    <lineage>
        <taxon>Eukaryota</taxon>
        <taxon>Viridiplantae</taxon>
        <taxon>Chlorophyta</taxon>
        <taxon>core chlorophytes</taxon>
        <taxon>Trebouxiophyceae</taxon>
        <taxon>Trebouxiales</taxon>
        <taxon>Trebouxiaceae</taxon>
        <taxon>Symbiochloris</taxon>
    </lineage>
</organism>
<evidence type="ECO:0000313" key="2">
    <source>
        <dbReference type="EMBL" id="KAK9811093.1"/>
    </source>
</evidence>
<reference evidence="2 3" key="1">
    <citation type="journal article" date="2024" name="Nat. Commun.">
        <title>Phylogenomics reveals the evolutionary origins of lichenization in chlorophyte algae.</title>
        <authorList>
            <person name="Puginier C."/>
            <person name="Libourel C."/>
            <person name="Otte J."/>
            <person name="Skaloud P."/>
            <person name="Haon M."/>
            <person name="Grisel S."/>
            <person name="Petersen M."/>
            <person name="Berrin J.G."/>
            <person name="Delaux P.M."/>
            <person name="Dal Grande F."/>
            <person name="Keller J."/>
        </authorList>
    </citation>
    <scope>NUCLEOTIDE SEQUENCE [LARGE SCALE GENOMIC DNA]</scope>
    <source>
        <strain evidence="2 3">SAG 2036</strain>
    </source>
</reference>
<feature type="compositionally biased region" description="Polar residues" evidence="1">
    <location>
        <begin position="89"/>
        <end position="104"/>
    </location>
</feature>